<keyword evidence="6" id="KW-0067">ATP-binding</keyword>
<comment type="caution">
    <text evidence="9">The sequence shown here is derived from an EMBL/GenBank/DDBJ whole genome shotgun (WGS) entry which is preliminary data.</text>
</comment>
<dbReference type="PROSITE" id="PS00211">
    <property type="entry name" value="ABC_TRANSPORTER_1"/>
    <property type="match status" value="1"/>
</dbReference>
<dbReference type="AlphaFoldDB" id="C0GHX2"/>
<keyword evidence="10" id="KW-1185">Reference proteome</keyword>
<dbReference type="Gene3D" id="3.40.50.300">
    <property type="entry name" value="P-loop containing nucleotide triphosphate hydrolases"/>
    <property type="match status" value="1"/>
</dbReference>
<dbReference type="GO" id="GO:0005886">
    <property type="term" value="C:plasma membrane"/>
    <property type="evidence" value="ECO:0007669"/>
    <property type="project" value="UniProtKB-SubCell"/>
</dbReference>
<dbReference type="InterPro" id="IPR027417">
    <property type="entry name" value="P-loop_NTPase"/>
</dbReference>
<dbReference type="InterPro" id="IPR013563">
    <property type="entry name" value="Oligopep_ABC_C"/>
</dbReference>
<dbReference type="FunFam" id="3.40.50.300:FF:000016">
    <property type="entry name" value="Oligopeptide ABC transporter ATP-binding component"/>
    <property type="match status" value="1"/>
</dbReference>
<dbReference type="GO" id="GO:0016887">
    <property type="term" value="F:ATP hydrolysis activity"/>
    <property type="evidence" value="ECO:0007669"/>
    <property type="project" value="InterPro"/>
</dbReference>
<proteinExistence type="inferred from homology"/>
<evidence type="ECO:0000256" key="4">
    <source>
        <dbReference type="ARBA" id="ARBA00022475"/>
    </source>
</evidence>
<keyword evidence="4" id="KW-1003">Cell membrane</keyword>
<dbReference type="GO" id="GO:0015833">
    <property type="term" value="P:peptide transport"/>
    <property type="evidence" value="ECO:0007669"/>
    <property type="project" value="InterPro"/>
</dbReference>
<accession>C0GHX2</accession>
<dbReference type="Pfam" id="PF08352">
    <property type="entry name" value="oligo_HPY"/>
    <property type="match status" value="1"/>
</dbReference>
<dbReference type="InterPro" id="IPR017871">
    <property type="entry name" value="ABC_transporter-like_CS"/>
</dbReference>
<dbReference type="PANTHER" id="PTHR43297:SF2">
    <property type="entry name" value="DIPEPTIDE TRANSPORT ATP-BINDING PROTEIN DPPD"/>
    <property type="match status" value="1"/>
</dbReference>
<evidence type="ECO:0000259" key="8">
    <source>
        <dbReference type="PROSITE" id="PS50893"/>
    </source>
</evidence>
<dbReference type="Pfam" id="PF00005">
    <property type="entry name" value="ABC_tran"/>
    <property type="match status" value="1"/>
</dbReference>
<dbReference type="eggNOG" id="COG0444">
    <property type="taxonomic scope" value="Bacteria"/>
</dbReference>
<keyword evidence="7" id="KW-0472">Membrane</keyword>
<dbReference type="SUPFAM" id="SSF52540">
    <property type="entry name" value="P-loop containing nucleoside triphosphate hydrolases"/>
    <property type="match status" value="1"/>
</dbReference>
<organism evidence="9 10">
    <name type="scientific">Dethiobacter alkaliphilus AHT 1</name>
    <dbReference type="NCBI Taxonomy" id="555088"/>
    <lineage>
        <taxon>Bacteria</taxon>
        <taxon>Bacillati</taxon>
        <taxon>Bacillota</taxon>
        <taxon>Dethiobacteria</taxon>
        <taxon>Dethiobacterales</taxon>
        <taxon>Dethiobacteraceae</taxon>
        <taxon>Dethiobacter</taxon>
    </lineage>
</organism>
<evidence type="ECO:0000256" key="5">
    <source>
        <dbReference type="ARBA" id="ARBA00022741"/>
    </source>
</evidence>
<comment type="similarity">
    <text evidence="2">Belongs to the ABC transporter superfamily.</text>
</comment>
<dbReference type="PROSITE" id="PS50893">
    <property type="entry name" value="ABC_TRANSPORTER_2"/>
    <property type="match status" value="1"/>
</dbReference>
<dbReference type="GO" id="GO:0005524">
    <property type="term" value="F:ATP binding"/>
    <property type="evidence" value="ECO:0007669"/>
    <property type="project" value="UniProtKB-KW"/>
</dbReference>
<dbReference type="InterPro" id="IPR003593">
    <property type="entry name" value="AAA+_ATPase"/>
</dbReference>
<gene>
    <name evidence="9" type="ORF">DealDRAFT_2081</name>
</gene>
<dbReference type="Proteomes" id="UP000006443">
    <property type="component" value="Unassembled WGS sequence"/>
</dbReference>
<evidence type="ECO:0000256" key="7">
    <source>
        <dbReference type="ARBA" id="ARBA00023136"/>
    </source>
</evidence>
<dbReference type="NCBIfam" id="TIGR01727">
    <property type="entry name" value="oligo_HPY"/>
    <property type="match status" value="1"/>
</dbReference>
<sequence length="328" mass="35834">MTSMSVLLKIQNLRTIINSPAGVVRAVDGVDLQIGRGEIVAVVGESGCGKSTMALSIMGLISSPDADVWADCLQLDGTELQTLSAEEKRRLRGRRISMVFQEPMSSLNPVLTVGEQVEEALLTHQRADKKTAGKKTIELLERVRIPSAAERLGDYPHQLSGGMQQRVMLAMALACEPDLLIADEPTTALDVTVQAQILQLLCELQNELGMAVLLITHDLGIVAEVANRVMVMYAGKLVEEAKVDSLFSRPLHPYTKGLLESRPELTGGQKRLHTISGAVADMWDLPTGCRFHPRCPQCMEHCQSQEPQVFVRGDATVRCWLYAQGVAP</sequence>
<reference evidence="9 10" key="1">
    <citation type="submission" date="2009-02" db="EMBL/GenBank/DDBJ databases">
        <title>Sequencing of the draft genome and assembly of Dethiobacter alkaliphilus AHT 1.</title>
        <authorList>
            <consortium name="US DOE Joint Genome Institute (JGI-PGF)"/>
            <person name="Lucas S."/>
            <person name="Copeland A."/>
            <person name="Lapidus A."/>
            <person name="Glavina del Rio T."/>
            <person name="Dalin E."/>
            <person name="Tice H."/>
            <person name="Bruce D."/>
            <person name="Goodwin L."/>
            <person name="Pitluck S."/>
            <person name="Larimer F."/>
            <person name="Land M.L."/>
            <person name="Hauser L."/>
            <person name="Muyzer G."/>
        </authorList>
    </citation>
    <scope>NUCLEOTIDE SEQUENCE [LARGE SCALE GENOMIC DNA]</scope>
    <source>
        <strain evidence="9 10">AHT 1</strain>
    </source>
</reference>
<dbReference type="CDD" id="cd03257">
    <property type="entry name" value="ABC_NikE_OppD_transporters"/>
    <property type="match status" value="1"/>
</dbReference>
<dbReference type="PANTHER" id="PTHR43297">
    <property type="entry name" value="OLIGOPEPTIDE TRANSPORT ATP-BINDING PROTEIN APPD"/>
    <property type="match status" value="1"/>
</dbReference>
<dbReference type="SMART" id="SM00382">
    <property type="entry name" value="AAA"/>
    <property type="match status" value="1"/>
</dbReference>
<evidence type="ECO:0000313" key="10">
    <source>
        <dbReference type="Proteomes" id="UP000006443"/>
    </source>
</evidence>
<feature type="domain" description="ABC transporter" evidence="8">
    <location>
        <begin position="8"/>
        <end position="259"/>
    </location>
</feature>
<dbReference type="InterPro" id="IPR050388">
    <property type="entry name" value="ABC_Ni/Peptide_Import"/>
</dbReference>
<comment type="subcellular location">
    <subcellularLocation>
        <location evidence="1">Cell membrane</location>
        <topology evidence="1">Peripheral membrane protein</topology>
    </subcellularLocation>
</comment>
<dbReference type="EMBL" id="ACJM01000010">
    <property type="protein sequence ID" value="EEG77046.1"/>
    <property type="molecule type" value="Genomic_DNA"/>
</dbReference>
<keyword evidence="5" id="KW-0547">Nucleotide-binding</keyword>
<evidence type="ECO:0000256" key="6">
    <source>
        <dbReference type="ARBA" id="ARBA00022840"/>
    </source>
</evidence>
<evidence type="ECO:0000313" key="9">
    <source>
        <dbReference type="EMBL" id="EEG77046.1"/>
    </source>
</evidence>
<evidence type="ECO:0000256" key="2">
    <source>
        <dbReference type="ARBA" id="ARBA00005417"/>
    </source>
</evidence>
<name>C0GHX2_DETAL</name>
<dbReference type="InterPro" id="IPR003439">
    <property type="entry name" value="ABC_transporter-like_ATP-bd"/>
</dbReference>
<protein>
    <submittedName>
        <fullName evidence="9">Oligopeptide/dipeptide ABC transporter, ATPase subunit</fullName>
    </submittedName>
</protein>
<dbReference type="STRING" id="555088.DealDRAFT_2081"/>
<evidence type="ECO:0000256" key="1">
    <source>
        <dbReference type="ARBA" id="ARBA00004202"/>
    </source>
</evidence>
<keyword evidence="3" id="KW-0813">Transport</keyword>
<evidence type="ECO:0000256" key="3">
    <source>
        <dbReference type="ARBA" id="ARBA00022448"/>
    </source>
</evidence>